<evidence type="ECO:0000256" key="7">
    <source>
        <dbReference type="ARBA" id="ARBA00023134"/>
    </source>
</evidence>
<comment type="subunit">
    <text evidence="8">Homopolymer.</text>
</comment>
<evidence type="ECO:0000259" key="9">
    <source>
        <dbReference type="Pfam" id="PF01227"/>
    </source>
</evidence>
<feature type="domain" description="GTP cyclohydrolase I" evidence="9">
    <location>
        <begin position="24"/>
        <end position="200"/>
    </location>
</feature>
<keyword evidence="11" id="KW-1185">Reference proteome</keyword>
<dbReference type="EC" id="3.5.4.16" evidence="8"/>
<evidence type="ECO:0000313" key="10">
    <source>
        <dbReference type="EMBL" id="ANJ67660.1"/>
    </source>
</evidence>
<dbReference type="GO" id="GO:0046654">
    <property type="term" value="P:tetrahydrofolate biosynthetic process"/>
    <property type="evidence" value="ECO:0007669"/>
    <property type="project" value="UniProtKB-UniRule"/>
</dbReference>
<dbReference type="Proteomes" id="UP000078596">
    <property type="component" value="Chromosome"/>
</dbReference>
<dbReference type="NCBIfam" id="NF006826">
    <property type="entry name" value="PRK09347.1-3"/>
    <property type="match status" value="1"/>
</dbReference>
<dbReference type="InterPro" id="IPR001474">
    <property type="entry name" value="GTP_CycHdrlase_I"/>
</dbReference>
<evidence type="ECO:0000256" key="8">
    <source>
        <dbReference type="HAMAP-Rule" id="MF_00223"/>
    </source>
</evidence>
<feature type="binding site" evidence="8">
    <location>
        <position position="96"/>
    </location>
    <ligand>
        <name>Zn(2+)</name>
        <dbReference type="ChEBI" id="CHEBI:29105"/>
    </ligand>
</feature>
<dbReference type="Gene3D" id="1.10.286.10">
    <property type="match status" value="1"/>
</dbReference>
<dbReference type="PROSITE" id="PS00859">
    <property type="entry name" value="GTP_CYCLOHYDROL_1_1"/>
    <property type="match status" value="1"/>
</dbReference>
<dbReference type="AlphaFoldDB" id="A0A191ZIG6"/>
<evidence type="ECO:0000256" key="1">
    <source>
        <dbReference type="ARBA" id="ARBA00001052"/>
    </source>
</evidence>
<dbReference type="GO" id="GO:0006729">
    <property type="term" value="P:tetrahydrobiopterin biosynthetic process"/>
    <property type="evidence" value="ECO:0007669"/>
    <property type="project" value="TreeGrafter"/>
</dbReference>
<accession>A0A191ZIG6</accession>
<keyword evidence="8" id="KW-0479">Metal-binding</keyword>
<proteinExistence type="inferred from homology"/>
<dbReference type="Gene3D" id="3.30.1130.10">
    <property type="match status" value="1"/>
</dbReference>
<dbReference type="UniPathway" id="UPA00848">
    <property type="reaction ID" value="UER00151"/>
</dbReference>
<feature type="binding site" evidence="8">
    <location>
        <position position="164"/>
    </location>
    <ligand>
        <name>Zn(2+)</name>
        <dbReference type="ChEBI" id="CHEBI:29105"/>
    </ligand>
</feature>
<organism evidence="10 11">
    <name type="scientific">Halothiobacillus diazotrophicus</name>
    <dbReference type="NCBI Taxonomy" id="1860122"/>
    <lineage>
        <taxon>Bacteria</taxon>
        <taxon>Pseudomonadati</taxon>
        <taxon>Pseudomonadota</taxon>
        <taxon>Gammaproteobacteria</taxon>
        <taxon>Chromatiales</taxon>
        <taxon>Halothiobacillaceae</taxon>
        <taxon>Halothiobacillus</taxon>
    </lineage>
</organism>
<evidence type="ECO:0000256" key="4">
    <source>
        <dbReference type="ARBA" id="ARBA00022563"/>
    </source>
</evidence>
<dbReference type="InterPro" id="IPR018234">
    <property type="entry name" value="GTP_CycHdrlase_I_CS"/>
</dbReference>
<evidence type="ECO:0000256" key="5">
    <source>
        <dbReference type="ARBA" id="ARBA00022741"/>
    </source>
</evidence>
<evidence type="ECO:0000313" key="11">
    <source>
        <dbReference type="Proteomes" id="UP000078596"/>
    </source>
</evidence>
<keyword evidence="8" id="KW-0862">Zinc</keyword>
<dbReference type="Pfam" id="PF01227">
    <property type="entry name" value="GTP_cyclohydroI"/>
    <property type="match status" value="1"/>
</dbReference>
<dbReference type="NCBIfam" id="NF006825">
    <property type="entry name" value="PRK09347.1-2"/>
    <property type="match status" value="1"/>
</dbReference>
<sequence length="205" mass="22566">MTALHEDDFPEPVAKDHDRVATIAGAVHTILGALGEDPGREGLKQTPERVAKALIYLTQGQKNPLSSAVGEALFTSDNDELVVVRNIEFYSLCEHHMLPIIGHVDIGYMPQGKVLGLSKLARIVDLYARRLQIQENMTQQIADAVQRVTGARGVAVQVRAAHMCMAMRGVEKVNSETITSMMLGVLRDDPQTRNEFLQLIAQGRK</sequence>
<comment type="similarity">
    <text evidence="3 8">Belongs to the GTP cyclohydrolase I family.</text>
</comment>
<dbReference type="PROSITE" id="PS00860">
    <property type="entry name" value="GTP_CYCLOHYDROL_1_2"/>
    <property type="match status" value="1"/>
</dbReference>
<evidence type="ECO:0000256" key="6">
    <source>
        <dbReference type="ARBA" id="ARBA00022801"/>
    </source>
</evidence>
<dbReference type="NCBIfam" id="TIGR00063">
    <property type="entry name" value="folE"/>
    <property type="match status" value="1"/>
</dbReference>
<comment type="pathway">
    <text evidence="2 8">Cofactor biosynthesis; 7,8-dihydroneopterin triphosphate biosynthesis; 7,8-dihydroneopterin triphosphate from GTP: step 1/1.</text>
</comment>
<dbReference type="InterPro" id="IPR020602">
    <property type="entry name" value="GTP_CycHdrlase_I_dom"/>
</dbReference>
<keyword evidence="7 8" id="KW-0342">GTP-binding</keyword>
<keyword evidence="6 8" id="KW-0378">Hydrolase</keyword>
<keyword evidence="5 8" id="KW-0547">Nucleotide-binding</keyword>
<gene>
    <name evidence="8" type="primary">folE</name>
    <name evidence="10" type="ORF">A9404_09955</name>
</gene>
<dbReference type="PANTHER" id="PTHR11109">
    <property type="entry name" value="GTP CYCLOHYDROLASE I"/>
    <property type="match status" value="1"/>
</dbReference>
<evidence type="ECO:0000256" key="3">
    <source>
        <dbReference type="ARBA" id="ARBA00008085"/>
    </source>
</evidence>
<feature type="binding site" evidence="8">
    <location>
        <position position="93"/>
    </location>
    <ligand>
        <name>Zn(2+)</name>
        <dbReference type="ChEBI" id="CHEBI:29105"/>
    </ligand>
</feature>
<dbReference type="GO" id="GO:0005737">
    <property type="term" value="C:cytoplasm"/>
    <property type="evidence" value="ECO:0007669"/>
    <property type="project" value="TreeGrafter"/>
</dbReference>
<dbReference type="OrthoDB" id="9801207at2"/>
<evidence type="ECO:0000256" key="2">
    <source>
        <dbReference type="ARBA" id="ARBA00005080"/>
    </source>
</evidence>
<dbReference type="GO" id="GO:0003934">
    <property type="term" value="F:GTP cyclohydrolase I activity"/>
    <property type="evidence" value="ECO:0007669"/>
    <property type="project" value="UniProtKB-UniRule"/>
</dbReference>
<protein>
    <recommendedName>
        <fullName evidence="8">GTP cyclohydrolase 1</fullName>
        <ecNumber evidence="8">3.5.4.16</ecNumber>
    </recommendedName>
    <alternativeName>
        <fullName evidence="8">GTP cyclohydrolase I</fullName>
        <shortName evidence="8">GTP-CH-I</shortName>
    </alternativeName>
</protein>
<keyword evidence="4 8" id="KW-0554">One-carbon metabolism</keyword>
<dbReference type="RefSeq" id="WP_066100962.1">
    <property type="nucleotide sequence ID" value="NZ_CP016027.1"/>
</dbReference>
<dbReference type="FunFam" id="3.30.1130.10:FF:000012">
    <property type="entry name" value="GTP cyclohydrolase 1"/>
    <property type="match status" value="1"/>
</dbReference>
<reference evidence="10 11" key="1">
    <citation type="submission" date="2016-06" db="EMBL/GenBank/DDBJ databases">
        <title>Insight into the functional genes involving in sulfur oxidation in Pearl River water.</title>
        <authorList>
            <person name="Luo J."/>
            <person name="Tan X."/>
            <person name="Lin W."/>
        </authorList>
    </citation>
    <scope>NUCLEOTIDE SEQUENCE [LARGE SCALE GENOMIC DNA]</scope>
    <source>
        <strain evidence="10 11">LS2</strain>
    </source>
</reference>
<dbReference type="SUPFAM" id="SSF55620">
    <property type="entry name" value="Tetrahydrobiopterin biosynthesis enzymes-like"/>
    <property type="match status" value="1"/>
</dbReference>
<dbReference type="PANTHER" id="PTHR11109:SF7">
    <property type="entry name" value="GTP CYCLOHYDROLASE 1"/>
    <property type="match status" value="1"/>
</dbReference>
<dbReference type="KEGG" id="haz:A9404_09955"/>
<dbReference type="InterPro" id="IPR043134">
    <property type="entry name" value="GTP-CH-I_N"/>
</dbReference>
<dbReference type="HAMAP" id="MF_00223">
    <property type="entry name" value="FolE"/>
    <property type="match status" value="1"/>
</dbReference>
<dbReference type="STRING" id="1860122.A9404_09955"/>
<dbReference type="InterPro" id="IPR043133">
    <property type="entry name" value="GTP-CH-I_C/QueF"/>
</dbReference>
<dbReference type="GO" id="GO:0006730">
    <property type="term" value="P:one-carbon metabolic process"/>
    <property type="evidence" value="ECO:0007669"/>
    <property type="project" value="UniProtKB-UniRule"/>
</dbReference>
<name>A0A191ZIG6_9GAMM</name>
<comment type="catalytic activity">
    <reaction evidence="1 8">
        <text>GTP + H2O = 7,8-dihydroneopterin 3'-triphosphate + formate + H(+)</text>
        <dbReference type="Rhea" id="RHEA:17473"/>
        <dbReference type="ChEBI" id="CHEBI:15377"/>
        <dbReference type="ChEBI" id="CHEBI:15378"/>
        <dbReference type="ChEBI" id="CHEBI:15740"/>
        <dbReference type="ChEBI" id="CHEBI:37565"/>
        <dbReference type="ChEBI" id="CHEBI:58462"/>
        <dbReference type="EC" id="3.5.4.16"/>
    </reaction>
</comment>
<dbReference type="GO" id="GO:0005525">
    <property type="term" value="F:GTP binding"/>
    <property type="evidence" value="ECO:0007669"/>
    <property type="project" value="UniProtKB-KW"/>
</dbReference>
<dbReference type="GO" id="GO:0008270">
    <property type="term" value="F:zinc ion binding"/>
    <property type="evidence" value="ECO:0007669"/>
    <property type="project" value="UniProtKB-UniRule"/>
</dbReference>
<dbReference type="EMBL" id="CP016027">
    <property type="protein sequence ID" value="ANJ67660.1"/>
    <property type="molecule type" value="Genomic_DNA"/>
</dbReference>